<dbReference type="InterPro" id="IPR050570">
    <property type="entry name" value="Cell_wall_metabolism_enzyme"/>
</dbReference>
<comment type="caution">
    <text evidence="2">The sequence shown here is derived from an EMBL/GenBank/DDBJ whole genome shotgun (WGS) entry which is preliminary data.</text>
</comment>
<reference evidence="3" key="1">
    <citation type="submission" date="2017-09" db="EMBL/GenBank/DDBJ databases">
        <title>Depth-based differentiation of microbial function through sediment-hosted aquifers and enrichment of novel symbionts in the deep terrestrial subsurface.</title>
        <authorList>
            <person name="Probst A.J."/>
            <person name="Ladd B."/>
            <person name="Jarett J.K."/>
            <person name="Geller-Mcgrath D.E."/>
            <person name="Sieber C.M.K."/>
            <person name="Emerson J.B."/>
            <person name="Anantharaman K."/>
            <person name="Thomas B.C."/>
            <person name="Malmstrom R."/>
            <person name="Stieglmeier M."/>
            <person name="Klingl A."/>
            <person name="Woyke T."/>
            <person name="Ryan C.M."/>
            <person name="Banfield J.F."/>
        </authorList>
    </citation>
    <scope>NUCLEOTIDE SEQUENCE [LARGE SCALE GENOMIC DNA]</scope>
</reference>
<accession>A0A2H0V6R3</accession>
<dbReference type="InterPro" id="IPR011055">
    <property type="entry name" value="Dup_hybrid_motif"/>
</dbReference>
<dbReference type="PANTHER" id="PTHR21666">
    <property type="entry name" value="PEPTIDASE-RELATED"/>
    <property type="match status" value="1"/>
</dbReference>
<evidence type="ECO:0000313" key="2">
    <source>
        <dbReference type="EMBL" id="PIR94752.1"/>
    </source>
</evidence>
<organism evidence="2 3">
    <name type="scientific">Candidatus Falkowbacteria bacterium CG10_big_fil_rev_8_21_14_0_10_37_6</name>
    <dbReference type="NCBI Taxonomy" id="1974563"/>
    <lineage>
        <taxon>Bacteria</taxon>
        <taxon>Candidatus Falkowiibacteriota</taxon>
    </lineage>
</organism>
<dbReference type="PANTHER" id="PTHR21666:SF270">
    <property type="entry name" value="MUREIN HYDROLASE ACTIVATOR ENVC"/>
    <property type="match status" value="1"/>
</dbReference>
<protein>
    <recommendedName>
        <fullName evidence="1">M23ase beta-sheet core domain-containing protein</fullName>
    </recommendedName>
</protein>
<dbReference type="GO" id="GO:0004222">
    <property type="term" value="F:metalloendopeptidase activity"/>
    <property type="evidence" value="ECO:0007669"/>
    <property type="project" value="TreeGrafter"/>
</dbReference>
<feature type="domain" description="M23ase beta-sheet core" evidence="1">
    <location>
        <begin position="15"/>
        <end position="85"/>
    </location>
</feature>
<evidence type="ECO:0000313" key="3">
    <source>
        <dbReference type="Proteomes" id="UP000228614"/>
    </source>
</evidence>
<name>A0A2H0V6R3_9BACT</name>
<evidence type="ECO:0000259" key="1">
    <source>
        <dbReference type="Pfam" id="PF01551"/>
    </source>
</evidence>
<feature type="non-terminal residue" evidence="2">
    <location>
        <position position="85"/>
    </location>
</feature>
<dbReference type="InterPro" id="IPR016047">
    <property type="entry name" value="M23ase_b-sheet_dom"/>
</dbReference>
<dbReference type="EMBL" id="PFAN01000123">
    <property type="protein sequence ID" value="PIR94752.1"/>
    <property type="molecule type" value="Genomic_DNA"/>
</dbReference>
<dbReference type="Gene3D" id="2.70.70.10">
    <property type="entry name" value="Glucose Permease (Domain IIA)"/>
    <property type="match status" value="1"/>
</dbReference>
<sequence>YFHDPDYPYRNVFEHPAVDIRAAQSTAIRAAASGYVAQAKDNGYGYSYIMVVHGDGLATVYGHVSRIDVKVDQFVVQGQVIGLSG</sequence>
<dbReference type="SUPFAM" id="SSF51261">
    <property type="entry name" value="Duplicated hybrid motif"/>
    <property type="match status" value="1"/>
</dbReference>
<proteinExistence type="predicted"/>
<dbReference type="CDD" id="cd12797">
    <property type="entry name" value="M23_peptidase"/>
    <property type="match status" value="1"/>
</dbReference>
<dbReference type="AlphaFoldDB" id="A0A2H0V6R3"/>
<feature type="non-terminal residue" evidence="2">
    <location>
        <position position="1"/>
    </location>
</feature>
<gene>
    <name evidence="2" type="ORF">COT95_02485</name>
</gene>
<dbReference type="Proteomes" id="UP000228614">
    <property type="component" value="Unassembled WGS sequence"/>
</dbReference>
<dbReference type="Pfam" id="PF01551">
    <property type="entry name" value="Peptidase_M23"/>
    <property type="match status" value="1"/>
</dbReference>